<evidence type="ECO:0000313" key="2">
    <source>
        <dbReference type="EMBL" id="MDQ0153162.1"/>
    </source>
</evidence>
<accession>A0AAE4AM09</accession>
<keyword evidence="2" id="KW-0449">Lipoprotein</keyword>
<keyword evidence="1" id="KW-0732">Signal</keyword>
<dbReference type="EMBL" id="JAUSTO010000013">
    <property type="protein sequence ID" value="MDQ0153162.1"/>
    <property type="molecule type" value="Genomic_DNA"/>
</dbReference>
<proteinExistence type="predicted"/>
<comment type="caution">
    <text evidence="2">The sequence shown here is derived from an EMBL/GenBank/DDBJ whole genome shotgun (WGS) entry which is preliminary data.</text>
</comment>
<evidence type="ECO:0000256" key="1">
    <source>
        <dbReference type="SAM" id="SignalP"/>
    </source>
</evidence>
<gene>
    <name evidence="2" type="ORF">J2S20_001871</name>
</gene>
<sequence>MCSGVVRYCRGCILLLVSLLTLCACGGGDEETKQNLLLTLSPTETRELESTGETERAEDIVNGFRFEPCDEMVYCVG</sequence>
<name>A0AAE4AM09_9FIRM</name>
<reference evidence="2" key="1">
    <citation type="submission" date="2023-07" db="EMBL/GenBank/DDBJ databases">
        <title>Genomic Encyclopedia of Type Strains, Phase IV (KMG-IV): sequencing the most valuable type-strain genomes for metagenomic binning, comparative biology and taxonomic classification.</title>
        <authorList>
            <person name="Goeker M."/>
        </authorList>
    </citation>
    <scope>NUCLEOTIDE SEQUENCE</scope>
    <source>
        <strain evidence="2">DSM 19659</strain>
    </source>
</reference>
<dbReference type="AlphaFoldDB" id="A0AAE4AM09"/>
<feature type="chain" id="PRO_5042108697" evidence="1">
    <location>
        <begin position="27"/>
        <end position="77"/>
    </location>
</feature>
<dbReference type="Proteomes" id="UP001241537">
    <property type="component" value="Unassembled WGS sequence"/>
</dbReference>
<organism evidence="2 3">
    <name type="scientific">Moryella indoligenes</name>
    <dbReference type="NCBI Taxonomy" id="371674"/>
    <lineage>
        <taxon>Bacteria</taxon>
        <taxon>Bacillati</taxon>
        <taxon>Bacillota</taxon>
        <taxon>Clostridia</taxon>
        <taxon>Lachnospirales</taxon>
        <taxon>Lachnospiraceae</taxon>
        <taxon>Moryella</taxon>
    </lineage>
</organism>
<dbReference type="PROSITE" id="PS51257">
    <property type="entry name" value="PROKAR_LIPOPROTEIN"/>
    <property type="match status" value="1"/>
</dbReference>
<keyword evidence="3" id="KW-1185">Reference proteome</keyword>
<feature type="signal peptide" evidence="1">
    <location>
        <begin position="1"/>
        <end position="26"/>
    </location>
</feature>
<protein>
    <submittedName>
        <fullName evidence="2">Lipoprotein YmbA</fullName>
    </submittedName>
</protein>
<evidence type="ECO:0000313" key="3">
    <source>
        <dbReference type="Proteomes" id="UP001241537"/>
    </source>
</evidence>